<feature type="binding site" evidence="5">
    <location>
        <position position="127"/>
    </location>
    <ligand>
        <name>ATP</name>
        <dbReference type="ChEBI" id="CHEBI:30616"/>
    </ligand>
</feature>
<feature type="binding site" evidence="5">
    <location>
        <position position="92"/>
    </location>
    <ligand>
        <name>AMP</name>
        <dbReference type="ChEBI" id="CHEBI:456215"/>
    </ligand>
</feature>
<keyword evidence="10" id="KW-1185">Reference proteome</keyword>
<dbReference type="InterPro" id="IPR027417">
    <property type="entry name" value="P-loop_NTPase"/>
</dbReference>
<comment type="subcellular location">
    <subcellularLocation>
        <location evidence="5 7">Cytoplasm</location>
    </subcellularLocation>
</comment>
<dbReference type="InterPro" id="IPR007862">
    <property type="entry name" value="Adenylate_kinase_lid-dom"/>
</dbReference>
<accession>A0ABU2Z9Z7</accession>
<evidence type="ECO:0000256" key="6">
    <source>
        <dbReference type="RuleBase" id="RU003330"/>
    </source>
</evidence>
<evidence type="ECO:0000256" key="2">
    <source>
        <dbReference type="ARBA" id="ARBA00022727"/>
    </source>
</evidence>
<protein>
    <recommendedName>
        <fullName evidence="5 7">Adenylate kinase</fullName>
        <shortName evidence="5">AK</shortName>
        <ecNumber evidence="5 7">2.7.4.3</ecNumber>
    </recommendedName>
    <alternativeName>
        <fullName evidence="5">ATP-AMP transphosphorylase</fullName>
    </alternativeName>
    <alternativeName>
        <fullName evidence="5">ATP:AMP phosphotransferase</fullName>
    </alternativeName>
    <alternativeName>
        <fullName evidence="5">Adenylate monophosphate kinase</fullName>
    </alternativeName>
</protein>
<dbReference type="Pfam" id="PF05191">
    <property type="entry name" value="ADK_lid"/>
    <property type="match status" value="1"/>
</dbReference>
<comment type="pathway">
    <text evidence="5">Purine metabolism; AMP biosynthesis via salvage pathway; AMP from ADP: step 1/1.</text>
</comment>
<dbReference type="NCBIfam" id="TIGR01351">
    <property type="entry name" value="adk"/>
    <property type="match status" value="1"/>
</dbReference>
<dbReference type="Proteomes" id="UP001180737">
    <property type="component" value="Unassembled WGS sequence"/>
</dbReference>
<keyword evidence="4 5" id="KW-0418">Kinase</keyword>
<feature type="binding site" evidence="5">
    <location>
        <begin position="10"/>
        <end position="15"/>
    </location>
    <ligand>
        <name>ATP</name>
        <dbReference type="ChEBI" id="CHEBI:30616"/>
    </ligand>
</feature>
<comment type="function">
    <text evidence="5">Catalyzes the reversible transfer of the terminal phosphate group between ATP and AMP. Plays an important role in cellular energy homeostasis and in adenine nucleotide metabolism.</text>
</comment>
<reference evidence="9" key="1">
    <citation type="submission" date="2024-05" db="EMBL/GenBank/DDBJ databases">
        <title>30 novel species of actinomycetes from the DSMZ collection.</title>
        <authorList>
            <person name="Nouioui I."/>
        </authorList>
    </citation>
    <scope>NUCLEOTIDE SEQUENCE</scope>
    <source>
        <strain evidence="9">DSM 3412</strain>
    </source>
</reference>
<dbReference type="EMBL" id="JAVRFJ010000050">
    <property type="protein sequence ID" value="MDT0573418.1"/>
    <property type="molecule type" value="Genomic_DNA"/>
</dbReference>
<gene>
    <name evidence="5" type="primary">adk</name>
    <name evidence="9" type="ORF">RM704_39275</name>
</gene>
<feature type="domain" description="Adenylate kinase active site lid" evidence="8">
    <location>
        <begin position="127"/>
        <end position="163"/>
    </location>
</feature>
<evidence type="ECO:0000259" key="8">
    <source>
        <dbReference type="Pfam" id="PF05191"/>
    </source>
</evidence>
<feature type="binding site" evidence="5">
    <location>
        <begin position="57"/>
        <end position="59"/>
    </location>
    <ligand>
        <name>AMP</name>
        <dbReference type="ChEBI" id="CHEBI:456215"/>
    </ligand>
</feature>
<evidence type="ECO:0000313" key="10">
    <source>
        <dbReference type="Proteomes" id="UP001180737"/>
    </source>
</evidence>
<sequence>MRIVMVGLPGAGKGTQAAYLADNLSVPRISTGDMFRVNISRGTELGRRAQDYMRAGQLVPDEITIGMAKSRMDQSDTADGFLLDGFPRNEHQAEALDRLLKDNGVSLDAVLDLQIPREEAVRRVAGRRLCRTDDSHVFHMTYNPPRSAGLCDLCGGELYQRQDDTEHTVRSRLDVYDRATEPLIAYYRARNLLVRISALGPVAEITQRSMDALRQHSASDRPVS</sequence>
<dbReference type="NCBIfam" id="NF001381">
    <property type="entry name" value="PRK00279.1-3"/>
    <property type="match status" value="1"/>
</dbReference>
<proteinExistence type="inferred from homology"/>
<comment type="caution">
    <text evidence="5">Lacks conserved residue(s) required for the propagation of feature annotation.</text>
</comment>
<dbReference type="InterPro" id="IPR033690">
    <property type="entry name" value="Adenylat_kinase_CS"/>
</dbReference>
<keyword evidence="2 5" id="KW-0545">Nucleotide biosynthesis</keyword>
<evidence type="ECO:0000313" key="9">
    <source>
        <dbReference type="EMBL" id="MDT0573418.1"/>
    </source>
</evidence>
<keyword evidence="5 7" id="KW-0067">ATP-binding</keyword>
<feature type="region of interest" description="NMP" evidence="5">
    <location>
        <begin position="30"/>
        <end position="59"/>
    </location>
</feature>
<dbReference type="Gene3D" id="3.40.50.300">
    <property type="entry name" value="P-loop containing nucleotide triphosphate hydrolases"/>
    <property type="match status" value="1"/>
</dbReference>
<dbReference type="SUPFAM" id="SSF52540">
    <property type="entry name" value="P-loop containing nucleoside triphosphate hydrolases"/>
    <property type="match status" value="1"/>
</dbReference>
<dbReference type="CDD" id="cd01428">
    <property type="entry name" value="ADK"/>
    <property type="match status" value="1"/>
</dbReference>
<evidence type="ECO:0000256" key="7">
    <source>
        <dbReference type="RuleBase" id="RU003331"/>
    </source>
</evidence>
<feature type="binding site" evidence="5">
    <location>
        <position position="200"/>
    </location>
    <ligand>
        <name>ATP</name>
        <dbReference type="ChEBI" id="CHEBI:30616"/>
    </ligand>
</feature>
<feature type="binding site" evidence="5">
    <location>
        <begin position="137"/>
        <end position="138"/>
    </location>
    <ligand>
        <name>ATP</name>
        <dbReference type="ChEBI" id="CHEBI:30616"/>
    </ligand>
</feature>
<dbReference type="NCBIfam" id="NF001380">
    <property type="entry name" value="PRK00279.1-2"/>
    <property type="match status" value="1"/>
</dbReference>
<comment type="similarity">
    <text evidence="5 6">Belongs to the adenylate kinase family.</text>
</comment>
<name>A0ABU2Z9Z7_9ACTN</name>
<dbReference type="GO" id="GO:0004017">
    <property type="term" value="F:AMP kinase activity"/>
    <property type="evidence" value="ECO:0007669"/>
    <property type="project" value="UniProtKB-EC"/>
</dbReference>
<dbReference type="RefSeq" id="WP_033525573.1">
    <property type="nucleotide sequence ID" value="NZ_JAVRFJ010000050.1"/>
</dbReference>
<keyword evidence="1 5" id="KW-0808">Transferase</keyword>
<comment type="caution">
    <text evidence="9">The sequence shown here is derived from an EMBL/GenBank/DDBJ whole genome shotgun (WGS) entry which is preliminary data.</text>
</comment>
<dbReference type="PROSITE" id="PS00113">
    <property type="entry name" value="ADENYLATE_KINASE"/>
    <property type="match status" value="1"/>
</dbReference>
<dbReference type="EC" id="2.7.4.3" evidence="5 7"/>
<organism evidence="9 10">
    <name type="scientific">Streptomyces gottesmaniae</name>
    <dbReference type="NCBI Taxonomy" id="3075518"/>
    <lineage>
        <taxon>Bacteria</taxon>
        <taxon>Bacillati</taxon>
        <taxon>Actinomycetota</taxon>
        <taxon>Actinomycetes</taxon>
        <taxon>Kitasatosporales</taxon>
        <taxon>Streptomycetaceae</taxon>
        <taxon>Streptomyces</taxon>
    </lineage>
</organism>
<evidence type="ECO:0000256" key="5">
    <source>
        <dbReference type="HAMAP-Rule" id="MF_00235"/>
    </source>
</evidence>
<evidence type="ECO:0000256" key="1">
    <source>
        <dbReference type="ARBA" id="ARBA00022679"/>
    </source>
</evidence>
<comment type="catalytic activity">
    <reaction evidence="5 7">
        <text>AMP + ATP = 2 ADP</text>
        <dbReference type="Rhea" id="RHEA:12973"/>
        <dbReference type="ChEBI" id="CHEBI:30616"/>
        <dbReference type="ChEBI" id="CHEBI:456215"/>
        <dbReference type="ChEBI" id="CHEBI:456216"/>
        <dbReference type="EC" id="2.7.4.3"/>
    </reaction>
</comment>
<comment type="domain">
    <text evidence="5">Consists of three domains, a large central CORE domain and two small peripheral domains, NMPbind and LID, which undergo movements during catalysis. The LID domain closes over the site of phosphoryl transfer upon ATP binding. Assembling and dissambling the active center during each catalytic cycle provides an effective means to prevent ATP hydrolysis.</text>
</comment>
<dbReference type="PRINTS" id="PR00094">
    <property type="entry name" value="ADENYLTKNASE"/>
</dbReference>
<dbReference type="InterPro" id="IPR000850">
    <property type="entry name" value="Adenylat/UMP-CMP_kin"/>
</dbReference>
<dbReference type="InterPro" id="IPR006259">
    <property type="entry name" value="Adenyl_kin_sub"/>
</dbReference>
<feature type="binding site" evidence="5">
    <location>
        <position position="161"/>
    </location>
    <ligand>
        <name>AMP</name>
        <dbReference type="ChEBI" id="CHEBI:456215"/>
    </ligand>
</feature>
<dbReference type="NCBIfam" id="NF011100">
    <property type="entry name" value="PRK14527.1"/>
    <property type="match status" value="1"/>
</dbReference>
<keyword evidence="3 5" id="KW-0547">Nucleotide-binding</keyword>
<evidence type="ECO:0000256" key="3">
    <source>
        <dbReference type="ARBA" id="ARBA00022741"/>
    </source>
</evidence>
<feature type="binding site" evidence="5">
    <location>
        <position position="172"/>
    </location>
    <ligand>
        <name>AMP</name>
        <dbReference type="ChEBI" id="CHEBI:456215"/>
    </ligand>
</feature>
<feature type="binding site" evidence="5">
    <location>
        <position position="36"/>
    </location>
    <ligand>
        <name>AMP</name>
        <dbReference type="ChEBI" id="CHEBI:456215"/>
    </ligand>
</feature>
<keyword evidence="5" id="KW-0963">Cytoplasm</keyword>
<dbReference type="Pfam" id="PF00406">
    <property type="entry name" value="ADK"/>
    <property type="match status" value="1"/>
</dbReference>
<evidence type="ECO:0000256" key="4">
    <source>
        <dbReference type="ARBA" id="ARBA00022777"/>
    </source>
</evidence>
<dbReference type="HAMAP" id="MF_00235">
    <property type="entry name" value="Adenylate_kinase_Adk"/>
    <property type="match status" value="1"/>
</dbReference>
<feature type="binding site" evidence="5">
    <location>
        <position position="31"/>
    </location>
    <ligand>
        <name>AMP</name>
        <dbReference type="ChEBI" id="CHEBI:456215"/>
    </ligand>
</feature>
<comment type="subunit">
    <text evidence="5 7">Monomer.</text>
</comment>
<feature type="binding site" evidence="5">
    <location>
        <begin position="85"/>
        <end position="88"/>
    </location>
    <ligand>
        <name>AMP</name>
        <dbReference type="ChEBI" id="CHEBI:456215"/>
    </ligand>
</feature>
<dbReference type="PANTHER" id="PTHR23359">
    <property type="entry name" value="NUCLEOTIDE KINASE"/>
    <property type="match status" value="1"/>
</dbReference>